<comment type="similarity">
    <text evidence="2 8">Belongs to the BioY family.</text>
</comment>
<dbReference type="InterPro" id="IPR003784">
    <property type="entry name" value="BioY"/>
</dbReference>
<evidence type="ECO:0000256" key="6">
    <source>
        <dbReference type="ARBA" id="ARBA00022989"/>
    </source>
</evidence>
<dbReference type="PANTHER" id="PTHR34295:SF4">
    <property type="entry name" value="BIOTIN TRANSPORTER BIOY-RELATED"/>
    <property type="match status" value="1"/>
</dbReference>
<evidence type="ECO:0000256" key="3">
    <source>
        <dbReference type="ARBA" id="ARBA00022448"/>
    </source>
</evidence>
<dbReference type="Pfam" id="PF02632">
    <property type="entry name" value="BioY"/>
    <property type="match status" value="1"/>
</dbReference>
<reference evidence="10 11" key="1">
    <citation type="submission" date="2016-10" db="EMBL/GenBank/DDBJ databases">
        <authorList>
            <person name="Varghese N."/>
            <person name="Submissions S."/>
        </authorList>
    </citation>
    <scope>NUCLEOTIDE SEQUENCE [LARGE SCALE GENOMIC DNA]</scope>
    <source>
        <strain evidence="10 11">DSM 13796</strain>
    </source>
</reference>
<evidence type="ECO:0000313" key="10">
    <source>
        <dbReference type="EMBL" id="SFQ66462.1"/>
    </source>
</evidence>
<dbReference type="GeneID" id="93711266"/>
<protein>
    <recommendedName>
        <fullName evidence="8">Biotin transporter</fullName>
    </recommendedName>
</protein>
<feature type="transmembrane region" description="Helical" evidence="9">
    <location>
        <begin position="158"/>
        <end position="175"/>
    </location>
</feature>
<organism evidence="10 11">
    <name type="scientific">Priestia endophytica DSM 13796</name>
    <dbReference type="NCBI Taxonomy" id="1121089"/>
    <lineage>
        <taxon>Bacteria</taxon>
        <taxon>Bacillati</taxon>
        <taxon>Bacillota</taxon>
        <taxon>Bacilli</taxon>
        <taxon>Bacillales</taxon>
        <taxon>Bacillaceae</taxon>
        <taxon>Priestia</taxon>
    </lineage>
</organism>
<dbReference type="PANTHER" id="PTHR34295">
    <property type="entry name" value="BIOTIN TRANSPORTER BIOY"/>
    <property type="match status" value="1"/>
</dbReference>
<evidence type="ECO:0000313" key="11">
    <source>
        <dbReference type="Proteomes" id="UP000182762"/>
    </source>
</evidence>
<dbReference type="PIRSF" id="PIRSF016661">
    <property type="entry name" value="BioY"/>
    <property type="match status" value="1"/>
</dbReference>
<feature type="transmembrane region" description="Helical" evidence="9">
    <location>
        <begin position="6"/>
        <end position="27"/>
    </location>
</feature>
<comment type="subcellular location">
    <subcellularLocation>
        <location evidence="1 8">Cell membrane</location>
        <topology evidence="1 8">Multi-pass membrane protein</topology>
    </subcellularLocation>
</comment>
<feature type="transmembrane region" description="Helical" evidence="9">
    <location>
        <begin position="115"/>
        <end position="138"/>
    </location>
</feature>
<evidence type="ECO:0000256" key="5">
    <source>
        <dbReference type="ARBA" id="ARBA00022692"/>
    </source>
</evidence>
<name>A0A1I6ACV2_9BACI</name>
<proteinExistence type="inferred from homology"/>
<dbReference type="Proteomes" id="UP000182762">
    <property type="component" value="Unassembled WGS sequence"/>
</dbReference>
<keyword evidence="3 8" id="KW-0813">Transport</keyword>
<feature type="transmembrane region" description="Helical" evidence="9">
    <location>
        <begin position="39"/>
        <end position="66"/>
    </location>
</feature>
<keyword evidence="6 9" id="KW-1133">Transmembrane helix</keyword>
<gene>
    <name evidence="10" type="ORF">SAMN02745910_02622</name>
</gene>
<evidence type="ECO:0000256" key="8">
    <source>
        <dbReference type="PIRNR" id="PIRNR016661"/>
    </source>
</evidence>
<evidence type="ECO:0000256" key="9">
    <source>
        <dbReference type="SAM" id="Phobius"/>
    </source>
</evidence>
<dbReference type="Gene3D" id="1.10.1760.20">
    <property type="match status" value="1"/>
</dbReference>
<dbReference type="RefSeq" id="WP_061805317.1">
    <property type="nucleotide sequence ID" value="NZ_FOXX01000006.1"/>
</dbReference>
<feature type="transmembrane region" description="Helical" evidence="9">
    <location>
        <begin position="78"/>
        <end position="103"/>
    </location>
</feature>
<evidence type="ECO:0000256" key="2">
    <source>
        <dbReference type="ARBA" id="ARBA00010692"/>
    </source>
</evidence>
<keyword evidence="7 8" id="KW-0472">Membrane</keyword>
<evidence type="ECO:0000256" key="7">
    <source>
        <dbReference type="ARBA" id="ARBA00023136"/>
    </source>
</evidence>
<keyword evidence="11" id="KW-1185">Reference proteome</keyword>
<dbReference type="EMBL" id="FOXX01000006">
    <property type="protein sequence ID" value="SFQ66462.1"/>
    <property type="molecule type" value="Genomic_DNA"/>
</dbReference>
<sequence length="187" mass="19734">MKTKELAFVSMMAAIMGVFGLFPPIMLTFTPVPIVLQNFVVMLSGGLLGARLGALSQGLFLLLIAAGMPLLTGGRGGFSVFVGPSGGFILSYPLAAFVIGFIVHKIIKKQNFLNIFSATIVGGILTTYAVGVPVQAAFMNISFLHALKLSVVYLPGDLIKAAAASFFILKLARVLRPKLKITTSKAS</sequence>
<evidence type="ECO:0000256" key="4">
    <source>
        <dbReference type="ARBA" id="ARBA00022475"/>
    </source>
</evidence>
<comment type="caution">
    <text evidence="10">The sequence shown here is derived from an EMBL/GenBank/DDBJ whole genome shotgun (WGS) entry which is preliminary data.</text>
</comment>
<evidence type="ECO:0000256" key="1">
    <source>
        <dbReference type="ARBA" id="ARBA00004651"/>
    </source>
</evidence>
<keyword evidence="5 9" id="KW-0812">Transmembrane</keyword>
<accession>A0A1I6ACV2</accession>
<keyword evidence="4 8" id="KW-1003">Cell membrane</keyword>